<dbReference type="PROSITE" id="PS51465">
    <property type="entry name" value="KAZAL_2"/>
    <property type="match status" value="2"/>
</dbReference>
<organism evidence="6 8">
    <name type="scientific">Phytophthora fragariae</name>
    <dbReference type="NCBI Taxonomy" id="53985"/>
    <lineage>
        <taxon>Eukaryota</taxon>
        <taxon>Sar</taxon>
        <taxon>Stramenopiles</taxon>
        <taxon>Oomycota</taxon>
        <taxon>Peronosporomycetes</taxon>
        <taxon>Peronosporales</taxon>
        <taxon>Peronosporaceae</taxon>
        <taxon>Phytophthora</taxon>
    </lineage>
</organism>
<sequence length="218" mass="23645">MACAMPLRSALTLTMLLLFHGLLPSVEGYSSPCGGYCKDEDSPVCGTNGVTYRNFCLYMNAACRDKTLSLKSTNACEGYVPESKSRPSLFGTVTSTSSSKYSCNNTCNNERFQVCASDDLTYTNPCQFNAARCKAGGNLWVVDYKPCSQISTLRRTCGLGTLCTSSQKCMMELESDTTRFCADTCTNMSCSKGKVCKLLRSKCDSEPCPPQPTCVSTT</sequence>
<dbReference type="Gene3D" id="3.30.60.30">
    <property type="match status" value="2"/>
</dbReference>
<evidence type="ECO:0000256" key="3">
    <source>
        <dbReference type="ARBA" id="ARBA00023157"/>
    </source>
</evidence>
<comment type="caution">
    <text evidence="6">The sequence shown here is derived from an EMBL/GenBank/DDBJ whole genome shotgun (WGS) entry which is preliminary data.</text>
</comment>
<protein>
    <recommendedName>
        <fullName evidence="5">Kazal-like domain-containing protein</fullName>
    </recommendedName>
</protein>
<dbReference type="InterPro" id="IPR002350">
    <property type="entry name" value="Kazal_dom"/>
</dbReference>
<evidence type="ECO:0000313" key="9">
    <source>
        <dbReference type="Proteomes" id="UP000486351"/>
    </source>
</evidence>
<evidence type="ECO:0000313" key="7">
    <source>
        <dbReference type="EMBL" id="KAE9293169.1"/>
    </source>
</evidence>
<dbReference type="PANTHER" id="PTHR10913">
    <property type="entry name" value="FOLLISTATIN-RELATED"/>
    <property type="match status" value="1"/>
</dbReference>
<dbReference type="EMBL" id="QXGE01002709">
    <property type="protein sequence ID" value="KAE9279780.1"/>
    <property type="molecule type" value="Genomic_DNA"/>
</dbReference>
<evidence type="ECO:0000256" key="1">
    <source>
        <dbReference type="ARBA" id="ARBA00022690"/>
    </source>
</evidence>
<evidence type="ECO:0000313" key="6">
    <source>
        <dbReference type="EMBL" id="KAE9279780.1"/>
    </source>
</evidence>
<keyword evidence="3" id="KW-1015">Disulfide bond</keyword>
<keyword evidence="4" id="KW-0732">Signal</keyword>
<keyword evidence="1" id="KW-0646">Protease inhibitor</keyword>
<name>A0A6A4BUU9_9STRA</name>
<dbReference type="CDD" id="cd00104">
    <property type="entry name" value="KAZAL_FS"/>
    <property type="match status" value="2"/>
</dbReference>
<evidence type="ECO:0000256" key="4">
    <source>
        <dbReference type="SAM" id="SignalP"/>
    </source>
</evidence>
<feature type="domain" description="Kazal-like" evidence="5">
    <location>
        <begin position="97"/>
        <end position="149"/>
    </location>
</feature>
<dbReference type="InterPro" id="IPR036058">
    <property type="entry name" value="Kazal_dom_sf"/>
</dbReference>
<keyword evidence="2" id="KW-0722">Serine protease inhibitor</keyword>
<dbReference type="SMART" id="SM00280">
    <property type="entry name" value="KAZAL"/>
    <property type="match status" value="2"/>
</dbReference>
<proteinExistence type="predicted"/>
<dbReference type="GO" id="GO:0005576">
    <property type="term" value="C:extracellular region"/>
    <property type="evidence" value="ECO:0007669"/>
    <property type="project" value="TreeGrafter"/>
</dbReference>
<dbReference type="Proteomes" id="UP000437068">
    <property type="component" value="Unassembled WGS sequence"/>
</dbReference>
<feature type="domain" description="Kazal-like" evidence="5">
    <location>
        <begin position="27"/>
        <end position="78"/>
    </location>
</feature>
<dbReference type="EMBL" id="QXFY01002726">
    <property type="protein sequence ID" value="KAE9293169.1"/>
    <property type="molecule type" value="Genomic_DNA"/>
</dbReference>
<evidence type="ECO:0000256" key="2">
    <source>
        <dbReference type="ARBA" id="ARBA00022900"/>
    </source>
</evidence>
<gene>
    <name evidence="6" type="ORF">PF001_g24558</name>
    <name evidence="7" type="ORF">PF008_g24871</name>
</gene>
<dbReference type="Pfam" id="PF07648">
    <property type="entry name" value="Kazal_2"/>
    <property type="match status" value="2"/>
</dbReference>
<dbReference type="InterPro" id="IPR050653">
    <property type="entry name" value="Prot_Inhib_GrowthFact_Antg"/>
</dbReference>
<evidence type="ECO:0000313" key="8">
    <source>
        <dbReference type="Proteomes" id="UP000437068"/>
    </source>
</evidence>
<accession>A0A6A4BUU9</accession>
<evidence type="ECO:0000259" key="5">
    <source>
        <dbReference type="PROSITE" id="PS51465"/>
    </source>
</evidence>
<dbReference type="Proteomes" id="UP000486351">
    <property type="component" value="Unassembled WGS sequence"/>
</dbReference>
<feature type="signal peptide" evidence="4">
    <location>
        <begin position="1"/>
        <end position="28"/>
    </location>
</feature>
<feature type="chain" id="PRO_5036167323" description="Kazal-like domain-containing protein" evidence="4">
    <location>
        <begin position="29"/>
        <end position="218"/>
    </location>
</feature>
<dbReference type="AlphaFoldDB" id="A0A6A4BUU9"/>
<dbReference type="PANTHER" id="PTHR10913:SF45">
    <property type="entry name" value="FOLLISTATIN, ISOFORM A-RELATED"/>
    <property type="match status" value="1"/>
</dbReference>
<dbReference type="SUPFAM" id="SSF100895">
    <property type="entry name" value="Kazal-type serine protease inhibitors"/>
    <property type="match status" value="2"/>
</dbReference>
<reference evidence="6 8" key="1">
    <citation type="submission" date="2018-08" db="EMBL/GenBank/DDBJ databases">
        <title>Genomic investigation of the strawberry pathogen Phytophthora fragariae indicates pathogenicity is determined by transcriptional variation in three key races.</title>
        <authorList>
            <person name="Adams T.M."/>
            <person name="Armitage A.D."/>
            <person name="Sobczyk M.K."/>
            <person name="Bates H.J."/>
            <person name="Dunwell J.M."/>
            <person name="Nellist C.F."/>
            <person name="Harrison R.J."/>
        </authorList>
    </citation>
    <scope>NUCLEOTIDE SEQUENCE [LARGE SCALE GENOMIC DNA]</scope>
    <source>
        <strain evidence="6 8">A4</strain>
        <strain evidence="7 9">NOV-77</strain>
    </source>
</reference>